<accession>A0A833LXK0</accession>
<protein>
    <recommendedName>
        <fullName evidence="1">Glutamyl-tRNA(Gln) amidotransferase subunit C</fullName>
    </recommendedName>
</protein>
<dbReference type="NCBIfam" id="TIGR00135">
    <property type="entry name" value="gatC"/>
    <property type="match status" value="1"/>
</dbReference>
<evidence type="ECO:0000313" key="2">
    <source>
        <dbReference type="EMBL" id="KAB2929989.1"/>
    </source>
</evidence>
<dbReference type="GO" id="GO:0006450">
    <property type="term" value="P:regulation of translational fidelity"/>
    <property type="evidence" value="ECO:0007669"/>
    <property type="project" value="InterPro"/>
</dbReference>
<dbReference type="GO" id="GO:0016740">
    <property type="term" value="F:transferase activity"/>
    <property type="evidence" value="ECO:0007669"/>
    <property type="project" value="UniProtKB-KW"/>
</dbReference>
<dbReference type="Proteomes" id="UP000460298">
    <property type="component" value="Unassembled WGS sequence"/>
</dbReference>
<name>A0A833LXK0_9LEPT</name>
<dbReference type="SUPFAM" id="SSF141000">
    <property type="entry name" value="Glu-tRNAGln amidotransferase C subunit"/>
    <property type="match status" value="1"/>
</dbReference>
<dbReference type="EMBL" id="WBUI01000024">
    <property type="protein sequence ID" value="KAB2929989.1"/>
    <property type="molecule type" value="Genomic_DNA"/>
</dbReference>
<evidence type="ECO:0000313" key="3">
    <source>
        <dbReference type="Proteomes" id="UP000460298"/>
    </source>
</evidence>
<dbReference type="InterPro" id="IPR003837">
    <property type="entry name" value="GatC"/>
</dbReference>
<proteinExistence type="predicted"/>
<keyword evidence="2" id="KW-0808">Transferase</keyword>
<reference evidence="2 3" key="1">
    <citation type="submission" date="2019-10" db="EMBL/GenBank/DDBJ databases">
        <title>Extracellular Electron Transfer in a Candidatus Methanoperedens spp. Enrichment Culture.</title>
        <authorList>
            <person name="Berger S."/>
            <person name="Rangel Shaw D."/>
            <person name="Berben T."/>
            <person name="In 'T Zandt M."/>
            <person name="Frank J."/>
            <person name="Reimann J."/>
            <person name="Jetten M.S.M."/>
            <person name="Welte C.U."/>
        </authorList>
    </citation>
    <scope>NUCLEOTIDE SEQUENCE [LARGE SCALE GENOMIC DNA]</scope>
    <source>
        <strain evidence="2">SB12</strain>
    </source>
</reference>
<evidence type="ECO:0000256" key="1">
    <source>
        <dbReference type="ARBA" id="ARBA00014426"/>
    </source>
</evidence>
<dbReference type="Pfam" id="PF02686">
    <property type="entry name" value="GatC"/>
    <property type="match status" value="1"/>
</dbReference>
<dbReference type="AlphaFoldDB" id="A0A833LXK0"/>
<dbReference type="Gene3D" id="1.10.20.60">
    <property type="entry name" value="Glu-tRNAGln amidotransferase C subunit, N-terminal domain"/>
    <property type="match status" value="1"/>
</dbReference>
<organism evidence="2 3">
    <name type="scientific">Leptonema illini</name>
    <dbReference type="NCBI Taxonomy" id="183"/>
    <lineage>
        <taxon>Bacteria</taxon>
        <taxon>Pseudomonadati</taxon>
        <taxon>Spirochaetota</taxon>
        <taxon>Spirochaetia</taxon>
        <taxon>Leptospirales</taxon>
        <taxon>Leptospiraceae</taxon>
        <taxon>Leptonema</taxon>
    </lineage>
</organism>
<dbReference type="InterPro" id="IPR036113">
    <property type="entry name" value="Asp/Glu-ADT_sf_sub_c"/>
</dbReference>
<sequence length="96" mass="10705">MKDEEFRELCLLARLDPEDESLKNLRKDFDRIVEYVHHIGSLDTSAVSDEYAAEDTRSVVRTDTSKPTLDAAKIAGIAPDWESGHFVVPGVIESEG</sequence>
<gene>
    <name evidence="2" type="primary">gatC</name>
    <name evidence="2" type="ORF">F9K24_18330</name>
</gene>
<comment type="caution">
    <text evidence="2">The sequence shown here is derived from an EMBL/GenBank/DDBJ whole genome shotgun (WGS) entry which is preliminary data.</text>
</comment>